<evidence type="ECO:0000256" key="1">
    <source>
        <dbReference type="ARBA" id="ARBA00004123"/>
    </source>
</evidence>
<evidence type="ECO:0000313" key="9">
    <source>
        <dbReference type="EMBL" id="CAJ0579933.1"/>
    </source>
</evidence>
<protein>
    <recommendedName>
        <fullName evidence="8">BSD domain-containing protein</fullName>
    </recommendedName>
</protein>
<dbReference type="SUPFAM" id="SSF140383">
    <property type="entry name" value="BSD domain-like"/>
    <property type="match status" value="2"/>
</dbReference>
<name>A0AA36G6I9_9BILA</name>
<dbReference type="InterPro" id="IPR027079">
    <property type="entry name" value="Tfb1/GTF2H1"/>
</dbReference>
<accession>A0AA36G6I9</accession>
<feature type="region of interest" description="Disordered" evidence="7">
    <location>
        <begin position="434"/>
        <end position="456"/>
    </location>
</feature>
<dbReference type="Pfam" id="PF08567">
    <property type="entry name" value="PH_TFIIH"/>
    <property type="match status" value="1"/>
</dbReference>
<dbReference type="EMBL" id="CATQJA010002657">
    <property type="protein sequence ID" value="CAJ0579933.1"/>
    <property type="molecule type" value="Genomic_DNA"/>
</dbReference>
<dbReference type="SUPFAM" id="SSF50729">
    <property type="entry name" value="PH domain-like"/>
    <property type="match status" value="1"/>
</dbReference>
<evidence type="ECO:0000256" key="2">
    <source>
        <dbReference type="ARBA" id="ARBA00009448"/>
    </source>
</evidence>
<keyword evidence="4" id="KW-0805">Transcription regulation</keyword>
<organism evidence="9 10">
    <name type="scientific">Mesorhabditis spiculigera</name>
    <dbReference type="NCBI Taxonomy" id="96644"/>
    <lineage>
        <taxon>Eukaryota</taxon>
        <taxon>Metazoa</taxon>
        <taxon>Ecdysozoa</taxon>
        <taxon>Nematoda</taxon>
        <taxon>Chromadorea</taxon>
        <taxon>Rhabditida</taxon>
        <taxon>Rhabditina</taxon>
        <taxon>Rhabditomorpha</taxon>
        <taxon>Rhabditoidea</taxon>
        <taxon>Rhabditidae</taxon>
        <taxon>Mesorhabditinae</taxon>
        <taxon>Mesorhabditis</taxon>
    </lineage>
</organism>
<dbReference type="SMART" id="SM00751">
    <property type="entry name" value="BSD"/>
    <property type="match status" value="2"/>
</dbReference>
<comment type="caution">
    <text evidence="9">The sequence shown here is derived from an EMBL/GenBank/DDBJ whole genome shotgun (WGS) entry which is preliminary data.</text>
</comment>
<evidence type="ECO:0000256" key="6">
    <source>
        <dbReference type="ARBA" id="ARBA00023242"/>
    </source>
</evidence>
<dbReference type="InterPro" id="IPR005607">
    <property type="entry name" value="BSD_dom"/>
</dbReference>
<dbReference type="PANTHER" id="PTHR12856">
    <property type="entry name" value="TRANSCRIPTION INITIATION FACTOR IIH-RELATED"/>
    <property type="match status" value="1"/>
</dbReference>
<dbReference type="Gene3D" id="6.10.140.1200">
    <property type="match status" value="1"/>
</dbReference>
<feature type="compositionally biased region" description="Polar residues" evidence="7">
    <location>
        <begin position="394"/>
        <end position="403"/>
    </location>
</feature>
<evidence type="ECO:0000313" key="10">
    <source>
        <dbReference type="Proteomes" id="UP001177023"/>
    </source>
</evidence>
<dbReference type="InterPro" id="IPR011993">
    <property type="entry name" value="PH-like_dom_sf"/>
</dbReference>
<proteinExistence type="inferred from homology"/>
<dbReference type="Proteomes" id="UP001177023">
    <property type="component" value="Unassembled WGS sequence"/>
</dbReference>
<keyword evidence="3" id="KW-0677">Repeat</keyword>
<keyword evidence="6" id="KW-0539">Nucleus</keyword>
<gene>
    <name evidence="9" type="ORF">MSPICULIGERA_LOCUS18136</name>
</gene>
<feature type="domain" description="BSD" evidence="8">
    <location>
        <begin position="193"/>
        <end position="245"/>
    </location>
</feature>
<dbReference type="GO" id="GO:0006289">
    <property type="term" value="P:nucleotide-excision repair"/>
    <property type="evidence" value="ECO:0007669"/>
    <property type="project" value="InterPro"/>
</dbReference>
<evidence type="ECO:0000256" key="4">
    <source>
        <dbReference type="ARBA" id="ARBA00023015"/>
    </source>
</evidence>
<evidence type="ECO:0000259" key="8">
    <source>
        <dbReference type="PROSITE" id="PS50858"/>
    </source>
</evidence>
<dbReference type="GO" id="GO:0006351">
    <property type="term" value="P:DNA-templated transcription"/>
    <property type="evidence" value="ECO:0007669"/>
    <property type="project" value="InterPro"/>
</dbReference>
<sequence length="542" mass="61403">MENGNSELILEVGHVKYRNNQAGRSPVGTLRVYREYVEWTDNQTKEVSKFPFFQIKGQRVSPLNKTKVQLQLCLQNDDQATFMFINPALDKEGLIKERDLIKESLQQALLAHRQRVSKLAAKNEAGGKSAELEAKQKLLLQDKQLEQLYKHLVSTKLITPQDFWTDYYKTSGVAEEQVGVSGGFLADIVHNDGQTGVKLNLSTETIQAIFNTYPIVERKHLELVPHEMTEEAFWLKFFQSHYFYRQREVLPNPNDPFSDCVKLDDDDISNFIKLGVERKRFDLNYLSDNLISDITWKTDDEPSHVTGGEKAQLMRRCNYLSERILQSLTMNLEGSSNLDGAEASTANGKPETSGFGALNRGVDQVETRLESAELDEEVDTNFIQPVKVAADPSGSGNRLSPTSARKRRGMMSEFFERNSDEMILGDLDWCIPDHDDGEEDEAMDSESTSQNGVYGSHLKDLAPGQLSEIRIVHDSVAELLKHFWSCFPANTPELKAKLSKMMETLEKYQGEQLAAAAQRFGKAHFVHCFDMLELAKKKFTAK</sequence>
<dbReference type="AlphaFoldDB" id="A0AA36G6I9"/>
<dbReference type="Pfam" id="PF03909">
    <property type="entry name" value="BSD"/>
    <property type="match status" value="1"/>
</dbReference>
<comment type="similarity">
    <text evidence="2">Belongs to the TFB1 family.</text>
</comment>
<evidence type="ECO:0000256" key="3">
    <source>
        <dbReference type="ARBA" id="ARBA00022737"/>
    </source>
</evidence>
<dbReference type="Gene3D" id="2.30.29.30">
    <property type="entry name" value="Pleckstrin-homology domain (PH domain)/Phosphotyrosine-binding domain (PTB)"/>
    <property type="match status" value="1"/>
</dbReference>
<reference evidence="9" key="1">
    <citation type="submission" date="2023-06" db="EMBL/GenBank/DDBJ databases">
        <authorList>
            <person name="Delattre M."/>
        </authorList>
    </citation>
    <scope>NUCLEOTIDE SEQUENCE</scope>
    <source>
        <strain evidence="9">AF72</strain>
    </source>
</reference>
<keyword evidence="5" id="KW-0804">Transcription</keyword>
<feature type="compositionally biased region" description="Acidic residues" evidence="7">
    <location>
        <begin position="435"/>
        <end position="444"/>
    </location>
</feature>
<evidence type="ECO:0000256" key="5">
    <source>
        <dbReference type="ARBA" id="ARBA00023163"/>
    </source>
</evidence>
<dbReference type="InterPro" id="IPR013876">
    <property type="entry name" value="TFIIH_BTF_p62_N"/>
</dbReference>
<dbReference type="Gene3D" id="1.10.3970.10">
    <property type="entry name" value="BSD domain"/>
    <property type="match status" value="1"/>
</dbReference>
<keyword evidence="10" id="KW-1185">Reference proteome</keyword>
<comment type="subcellular location">
    <subcellularLocation>
        <location evidence="1">Nucleus</location>
    </subcellularLocation>
</comment>
<feature type="domain" description="BSD" evidence="8">
    <location>
        <begin position="128"/>
        <end position="175"/>
    </location>
</feature>
<feature type="non-terminal residue" evidence="9">
    <location>
        <position position="542"/>
    </location>
</feature>
<dbReference type="InterPro" id="IPR035925">
    <property type="entry name" value="BSD_dom_sf"/>
</dbReference>
<evidence type="ECO:0000256" key="7">
    <source>
        <dbReference type="SAM" id="MobiDB-lite"/>
    </source>
</evidence>
<dbReference type="CDD" id="cd13229">
    <property type="entry name" value="PH_TFIIH"/>
    <property type="match status" value="1"/>
</dbReference>
<dbReference type="PROSITE" id="PS50858">
    <property type="entry name" value="BSD"/>
    <property type="match status" value="2"/>
</dbReference>
<feature type="region of interest" description="Disordered" evidence="7">
    <location>
        <begin position="388"/>
        <end position="407"/>
    </location>
</feature>
<dbReference type="GO" id="GO:0000439">
    <property type="term" value="C:transcription factor TFIIH core complex"/>
    <property type="evidence" value="ECO:0007669"/>
    <property type="project" value="InterPro"/>
</dbReference>